<organism evidence="2 3">
    <name type="scientific">Orbilia brochopaga</name>
    <dbReference type="NCBI Taxonomy" id="3140254"/>
    <lineage>
        <taxon>Eukaryota</taxon>
        <taxon>Fungi</taxon>
        <taxon>Dikarya</taxon>
        <taxon>Ascomycota</taxon>
        <taxon>Pezizomycotina</taxon>
        <taxon>Orbiliomycetes</taxon>
        <taxon>Orbiliales</taxon>
        <taxon>Orbiliaceae</taxon>
        <taxon>Orbilia</taxon>
    </lineage>
</organism>
<dbReference type="AlphaFoldDB" id="A0AAV9U9B9"/>
<comment type="caution">
    <text evidence="2">The sequence shown here is derived from an EMBL/GenBank/DDBJ whole genome shotgun (WGS) entry which is preliminary data.</text>
</comment>
<dbReference type="EMBL" id="JAVHNQ010000011">
    <property type="protein sequence ID" value="KAK6336389.1"/>
    <property type="molecule type" value="Genomic_DNA"/>
</dbReference>
<accession>A0AAV9U9B9</accession>
<feature type="compositionally biased region" description="Low complexity" evidence="1">
    <location>
        <begin position="1"/>
        <end position="16"/>
    </location>
</feature>
<protein>
    <submittedName>
        <fullName evidence="2">Uncharacterized protein</fullName>
    </submittedName>
</protein>
<feature type="region of interest" description="Disordered" evidence="1">
    <location>
        <begin position="1"/>
        <end position="34"/>
    </location>
</feature>
<feature type="region of interest" description="Disordered" evidence="1">
    <location>
        <begin position="215"/>
        <end position="235"/>
    </location>
</feature>
<proteinExistence type="predicted"/>
<dbReference type="Proteomes" id="UP001375240">
    <property type="component" value="Unassembled WGS sequence"/>
</dbReference>
<evidence type="ECO:0000313" key="3">
    <source>
        <dbReference type="Proteomes" id="UP001375240"/>
    </source>
</evidence>
<name>A0AAV9U9B9_9PEZI</name>
<keyword evidence="3" id="KW-1185">Reference proteome</keyword>
<evidence type="ECO:0000313" key="2">
    <source>
        <dbReference type="EMBL" id="KAK6336389.1"/>
    </source>
</evidence>
<sequence>MSSSTSGQTIQSSTVTDHNHILKKRKRSESPVSPSKADLLETFIRLLPRMPSDIQEEIQKVWERQQTVQISSLTMENAIERFSLNREAYIGQQSSKLWEIEKEIPGDLLGIATIPPRLLKTFQSKYMHTADRHSEAICRTLIDVIIIECIFLYYITMDKATAIFEDANEVLARFQKSQKFHLQLVGEAAIEYENETMDTVYRGRIDHCIAIEATGRRSQSQKAPPDSTSAEATSRAGLRRPLFSVLAVVQAKHDGTIYEAAGQLVGYLGVLHKSRKRKKRADASAVGIATQGLQWAIYKITHEGTVMSAPFIDARSKKGLAELVQVIVHVLTESVKSSTPAGSPAEGGLEPDTVFTEDPPIIEEGEVEDEEEGEED</sequence>
<feature type="compositionally biased region" description="Acidic residues" evidence="1">
    <location>
        <begin position="360"/>
        <end position="376"/>
    </location>
</feature>
<evidence type="ECO:0000256" key="1">
    <source>
        <dbReference type="SAM" id="MobiDB-lite"/>
    </source>
</evidence>
<gene>
    <name evidence="2" type="ORF">TWF696_001949</name>
</gene>
<feature type="region of interest" description="Disordered" evidence="1">
    <location>
        <begin position="336"/>
        <end position="376"/>
    </location>
</feature>
<reference evidence="2 3" key="1">
    <citation type="submission" date="2019-10" db="EMBL/GenBank/DDBJ databases">
        <authorList>
            <person name="Palmer J.M."/>
        </authorList>
    </citation>
    <scope>NUCLEOTIDE SEQUENCE [LARGE SCALE GENOMIC DNA]</scope>
    <source>
        <strain evidence="2 3">TWF696</strain>
    </source>
</reference>
<feature type="compositionally biased region" description="Polar residues" evidence="1">
    <location>
        <begin position="216"/>
        <end position="232"/>
    </location>
</feature>